<dbReference type="SMART" id="SM00280">
    <property type="entry name" value="KAZAL"/>
    <property type="match status" value="1"/>
</dbReference>
<evidence type="ECO:0000256" key="4">
    <source>
        <dbReference type="ARBA" id="ARBA00022900"/>
    </source>
</evidence>
<sequence length="77" mass="8757">MKVAYILLALTLFVLYSAPVIKAKGVNCFRKPKTVCTKEYNPHCGSDGQTYDNRCFFCNAYIASGRTLRLKYHGKCR</sequence>
<keyword evidence="5" id="KW-1015">Disulfide bond</keyword>
<dbReference type="Pfam" id="PF00050">
    <property type="entry name" value="Kazal_1"/>
    <property type="match status" value="1"/>
</dbReference>
<dbReference type="GO" id="GO:0004867">
    <property type="term" value="F:serine-type endopeptidase inhibitor activity"/>
    <property type="evidence" value="ECO:0007669"/>
    <property type="project" value="UniProtKB-KW"/>
</dbReference>
<dbReference type="InterPro" id="IPR050159">
    <property type="entry name" value="Kazal-type_SerProtInhib"/>
</dbReference>
<keyword evidence="2" id="KW-0964">Secreted</keyword>
<evidence type="ECO:0000259" key="7">
    <source>
        <dbReference type="PROSITE" id="PS51465"/>
    </source>
</evidence>
<dbReference type="GO" id="GO:0005576">
    <property type="term" value="C:extracellular region"/>
    <property type="evidence" value="ECO:0007669"/>
    <property type="project" value="UniProtKB-SubCell"/>
</dbReference>
<feature type="chain" id="PRO_5046727832" evidence="6">
    <location>
        <begin position="24"/>
        <end position="77"/>
    </location>
</feature>
<dbReference type="Gene3D" id="3.30.60.30">
    <property type="match status" value="1"/>
</dbReference>
<keyword evidence="4" id="KW-0722">Serine protease inhibitor</keyword>
<feature type="signal peptide" evidence="6">
    <location>
        <begin position="1"/>
        <end position="23"/>
    </location>
</feature>
<evidence type="ECO:0000256" key="2">
    <source>
        <dbReference type="ARBA" id="ARBA00022525"/>
    </source>
</evidence>
<dbReference type="OrthoDB" id="126772at2759"/>
<evidence type="ECO:0000256" key="5">
    <source>
        <dbReference type="ARBA" id="ARBA00023157"/>
    </source>
</evidence>
<reference evidence="8" key="1">
    <citation type="submission" date="2025-05" db="UniProtKB">
        <authorList>
            <consortium name="RefSeq"/>
        </authorList>
    </citation>
    <scope>NUCLEOTIDE SEQUENCE [LARGE SCALE GENOMIC DNA]</scope>
</reference>
<dbReference type="GeneID" id="110077997"/>
<dbReference type="SUPFAM" id="SSF100895">
    <property type="entry name" value="Kazal-type serine protease inhibitors"/>
    <property type="match status" value="1"/>
</dbReference>
<dbReference type="AlphaFoldDB" id="A0A6J0TFP8"/>
<evidence type="ECO:0000256" key="6">
    <source>
        <dbReference type="SAM" id="SignalP"/>
    </source>
</evidence>
<keyword evidence="3" id="KW-0646">Protease inhibitor</keyword>
<evidence type="ECO:0000313" key="9">
    <source>
        <dbReference type="RefSeq" id="XP_020647331.2"/>
    </source>
</evidence>
<dbReference type="PROSITE" id="PS51465">
    <property type="entry name" value="KAZAL_2"/>
    <property type="match status" value="1"/>
</dbReference>
<keyword evidence="8" id="KW-1185">Reference proteome</keyword>
<comment type="subcellular location">
    <subcellularLocation>
        <location evidence="1">Secreted</location>
    </subcellularLocation>
</comment>
<evidence type="ECO:0000256" key="1">
    <source>
        <dbReference type="ARBA" id="ARBA00004613"/>
    </source>
</evidence>
<reference evidence="9" key="2">
    <citation type="submission" date="2025-08" db="UniProtKB">
        <authorList>
            <consortium name="RefSeq"/>
        </authorList>
    </citation>
    <scope>IDENTIFICATION</scope>
</reference>
<organism evidence="8 9">
    <name type="scientific">Pogona vitticeps</name>
    <name type="common">central bearded dragon</name>
    <dbReference type="NCBI Taxonomy" id="103695"/>
    <lineage>
        <taxon>Eukaryota</taxon>
        <taxon>Metazoa</taxon>
        <taxon>Chordata</taxon>
        <taxon>Craniata</taxon>
        <taxon>Vertebrata</taxon>
        <taxon>Euteleostomi</taxon>
        <taxon>Lepidosauria</taxon>
        <taxon>Squamata</taxon>
        <taxon>Bifurcata</taxon>
        <taxon>Unidentata</taxon>
        <taxon>Episquamata</taxon>
        <taxon>Toxicofera</taxon>
        <taxon>Iguania</taxon>
        <taxon>Acrodonta</taxon>
        <taxon>Agamidae</taxon>
        <taxon>Amphibolurinae</taxon>
        <taxon>Pogona</taxon>
    </lineage>
</organism>
<dbReference type="InterPro" id="IPR001239">
    <property type="entry name" value="Prot_inh_Kazal-m"/>
</dbReference>
<dbReference type="Proteomes" id="UP001652642">
    <property type="component" value="Chromosome 2"/>
</dbReference>
<keyword evidence="6" id="KW-0732">Signal</keyword>
<dbReference type="InterPro" id="IPR002350">
    <property type="entry name" value="Kazal_dom"/>
</dbReference>
<feature type="domain" description="Kazal-like" evidence="7">
    <location>
        <begin position="22"/>
        <end position="77"/>
    </location>
</feature>
<dbReference type="PRINTS" id="PR00290">
    <property type="entry name" value="KAZALINHBTR"/>
</dbReference>
<dbReference type="InterPro" id="IPR036058">
    <property type="entry name" value="Kazal_dom_sf"/>
</dbReference>
<name>A0A6J0TFP8_9SAUR</name>
<dbReference type="CDD" id="cd00104">
    <property type="entry name" value="KAZAL_FS"/>
    <property type="match status" value="1"/>
</dbReference>
<proteinExistence type="predicted"/>
<dbReference type="PROSITE" id="PS00282">
    <property type="entry name" value="KAZAL_1"/>
    <property type="match status" value="1"/>
</dbReference>
<protein>
    <submittedName>
        <fullName evidence="9">Ovomucoid-like</fullName>
    </submittedName>
</protein>
<gene>
    <name evidence="9" type="primary">LOC110077997</name>
</gene>
<dbReference type="PANTHER" id="PTHR47499:SF6">
    <property type="entry name" value="SERINE PROTEASE INHIBITOR KAZAL-TYPE 6"/>
    <property type="match status" value="1"/>
</dbReference>
<evidence type="ECO:0000256" key="3">
    <source>
        <dbReference type="ARBA" id="ARBA00022690"/>
    </source>
</evidence>
<evidence type="ECO:0000313" key="8">
    <source>
        <dbReference type="Proteomes" id="UP001652642"/>
    </source>
</evidence>
<dbReference type="RefSeq" id="XP_020647331.2">
    <property type="nucleotide sequence ID" value="XM_020791672.2"/>
</dbReference>
<accession>A0A6J0TFP8</accession>
<dbReference type="PANTHER" id="PTHR47499">
    <property type="entry name" value="SERINE PROTEASE INHIBITOR KAZAL-TYPE 7 SPINK7"/>
    <property type="match status" value="1"/>
</dbReference>